<comment type="caution">
    <text evidence="2">The sequence shown here is derived from an EMBL/GenBank/DDBJ whole genome shotgun (WGS) entry which is preliminary data.</text>
</comment>
<dbReference type="AlphaFoldDB" id="A0A367ZJD1"/>
<accession>A0A367ZJD1</accession>
<evidence type="ECO:0000259" key="1">
    <source>
        <dbReference type="PROSITE" id="PS50125"/>
    </source>
</evidence>
<dbReference type="PROSITE" id="PS50125">
    <property type="entry name" value="GUANYLATE_CYCLASE_2"/>
    <property type="match status" value="1"/>
</dbReference>
<feature type="domain" description="Guanylate cyclase" evidence="1">
    <location>
        <begin position="355"/>
        <end position="496"/>
    </location>
</feature>
<dbReference type="InterPro" id="IPR029787">
    <property type="entry name" value="Nucleotide_cyclase"/>
</dbReference>
<dbReference type="InterPro" id="IPR001054">
    <property type="entry name" value="A/G_cyclase"/>
</dbReference>
<dbReference type="EMBL" id="QOQW01000026">
    <property type="protein sequence ID" value="RCK78206.1"/>
    <property type="molecule type" value="Genomic_DNA"/>
</dbReference>
<dbReference type="GO" id="GO:0009190">
    <property type="term" value="P:cyclic nucleotide biosynthetic process"/>
    <property type="evidence" value="ECO:0007669"/>
    <property type="project" value="InterPro"/>
</dbReference>
<sequence>MANEGITRPSGAATDLERRVDYLEGLLRLGEDIDHLIEGCLKSQKDLASTLEAVFDFLEERLAPAAIFLFTQNEDLRPTFYGRRLTEEALTRQVPQALSVTARLQQTVDDRAWFIMPLDMAGDPIGAFGLAFPAASAPAPDAVFRQMDLVAEELDNYFFGIQESRYKHMNIMEIQRCLKARSLSEAIDTAVSILADVVPMEEFVLLYLDEDLAGAKVVQYLVYRGFKKEFDSIERPLPELDALIKRGVDVVRPGNRDLEAIFPASAMTETILLDGLVEETLVGKLMIKPPSHIGLSIASREMIQVFAEALRQRLVDFNREKNMLRQFFPADVIRRMMREPNYRTKYLSPRKADIGILFADVSGFTKLSEQVLRDPARIARFIDGWSSGGTERFFPLGGTLDKLVGDCLIALFGPPFYDKSPAQIALDTLRSAVAIRSFTREYLASPANADIQASPFYRDFGVAIGLNYCSADVGLIGPNQDLTAFSSGMNNTARLQGLAKVDEILVFPPIKDLVQAAEPGRWEFAGPFTASVKNVAEPISYFKLVGEPR</sequence>
<dbReference type="SMART" id="SM00044">
    <property type="entry name" value="CYCc"/>
    <property type="match status" value="1"/>
</dbReference>
<reference evidence="2 3" key="1">
    <citation type="submission" date="2018-05" db="EMBL/GenBank/DDBJ databases">
        <title>A metagenomic window into the 2 km-deep terrestrial subsurface aquifer revealed taxonomically and functionally diverse microbial community comprising novel uncultured bacterial lineages.</title>
        <authorList>
            <person name="Kadnikov V.V."/>
            <person name="Mardanov A.V."/>
            <person name="Beletsky A.V."/>
            <person name="Banks D."/>
            <person name="Pimenov N.V."/>
            <person name="Frank Y.A."/>
            <person name="Karnachuk O.V."/>
            <person name="Ravin N.V."/>
        </authorList>
    </citation>
    <scope>NUCLEOTIDE SEQUENCE [LARGE SCALE GENOMIC DNA]</scope>
    <source>
        <strain evidence="2">BY5</strain>
    </source>
</reference>
<dbReference type="Proteomes" id="UP000252355">
    <property type="component" value="Unassembled WGS sequence"/>
</dbReference>
<protein>
    <submittedName>
        <fullName evidence="2">Adenylate cyclase</fullName>
    </submittedName>
</protein>
<evidence type="ECO:0000313" key="3">
    <source>
        <dbReference type="Proteomes" id="UP000252355"/>
    </source>
</evidence>
<dbReference type="GO" id="GO:0004016">
    <property type="term" value="F:adenylate cyclase activity"/>
    <property type="evidence" value="ECO:0007669"/>
    <property type="project" value="UniProtKB-ARBA"/>
</dbReference>
<organism evidence="2 3">
    <name type="scientific">Candidatus Ozemobacter sibiricus</name>
    <dbReference type="NCBI Taxonomy" id="2268124"/>
    <lineage>
        <taxon>Bacteria</taxon>
        <taxon>Candidatus Ozemobacteria</taxon>
        <taxon>Candidatus Ozemobacterales</taxon>
        <taxon>Candidatus Ozemobacteraceae</taxon>
        <taxon>Candidatus Ozemobacter</taxon>
    </lineage>
</organism>
<name>A0A367ZJD1_9BACT</name>
<dbReference type="GO" id="GO:0035556">
    <property type="term" value="P:intracellular signal transduction"/>
    <property type="evidence" value="ECO:0007669"/>
    <property type="project" value="InterPro"/>
</dbReference>
<dbReference type="CDD" id="cd07302">
    <property type="entry name" value="CHD"/>
    <property type="match status" value="1"/>
</dbReference>
<gene>
    <name evidence="2" type="ORF">OZSIB_1722</name>
</gene>
<evidence type="ECO:0000313" key="2">
    <source>
        <dbReference type="EMBL" id="RCK78206.1"/>
    </source>
</evidence>
<dbReference type="SUPFAM" id="SSF55073">
    <property type="entry name" value="Nucleotide cyclase"/>
    <property type="match status" value="1"/>
</dbReference>
<proteinExistence type="predicted"/>
<dbReference type="Gene3D" id="3.30.70.1230">
    <property type="entry name" value="Nucleotide cyclase"/>
    <property type="match status" value="1"/>
</dbReference>